<dbReference type="SMART" id="SM00388">
    <property type="entry name" value="HisKA"/>
    <property type="match status" value="1"/>
</dbReference>
<dbReference type="InterPro" id="IPR035965">
    <property type="entry name" value="PAS-like_dom_sf"/>
</dbReference>
<feature type="domain" description="Histidine kinase" evidence="6">
    <location>
        <begin position="149"/>
        <end position="363"/>
    </location>
</feature>
<evidence type="ECO:0000259" key="6">
    <source>
        <dbReference type="PROSITE" id="PS50109"/>
    </source>
</evidence>
<keyword evidence="4" id="KW-0808">Transferase</keyword>
<dbReference type="OrthoDB" id="9813151at2"/>
<dbReference type="InterPro" id="IPR003661">
    <property type="entry name" value="HisK_dim/P_dom"/>
</dbReference>
<dbReference type="InterPro" id="IPR013655">
    <property type="entry name" value="PAS_fold_3"/>
</dbReference>
<dbReference type="PROSITE" id="PS50112">
    <property type="entry name" value="PAS"/>
    <property type="match status" value="1"/>
</dbReference>
<dbReference type="Pfam" id="PF00512">
    <property type="entry name" value="HisKA"/>
    <property type="match status" value="1"/>
</dbReference>
<reference evidence="9 10" key="1">
    <citation type="submission" date="2016-10" db="EMBL/GenBank/DDBJ databases">
        <authorList>
            <person name="de Groot N.N."/>
        </authorList>
    </citation>
    <scope>NUCLEOTIDE SEQUENCE [LARGE SCALE GENOMIC DNA]</scope>
    <source>
        <strain evidence="9 10">MP1X4</strain>
    </source>
</reference>
<accession>A0A1H1QZZ4</accession>
<dbReference type="EC" id="2.7.13.3" evidence="2"/>
<dbReference type="SUPFAM" id="SSF55874">
    <property type="entry name" value="ATPase domain of HSP90 chaperone/DNA topoisomerase II/histidine kinase"/>
    <property type="match status" value="1"/>
</dbReference>
<evidence type="ECO:0000256" key="5">
    <source>
        <dbReference type="ARBA" id="ARBA00022777"/>
    </source>
</evidence>
<dbReference type="InterPro" id="IPR003594">
    <property type="entry name" value="HATPase_dom"/>
</dbReference>
<dbReference type="Gene3D" id="3.30.450.20">
    <property type="entry name" value="PAS domain"/>
    <property type="match status" value="1"/>
</dbReference>
<dbReference type="SMART" id="SM00091">
    <property type="entry name" value="PAS"/>
    <property type="match status" value="1"/>
</dbReference>
<dbReference type="PROSITE" id="PS50113">
    <property type="entry name" value="PAC"/>
    <property type="match status" value="1"/>
</dbReference>
<dbReference type="PANTHER" id="PTHR43304:SF1">
    <property type="entry name" value="PAC DOMAIN-CONTAINING PROTEIN"/>
    <property type="match status" value="1"/>
</dbReference>
<gene>
    <name evidence="9" type="ORF">SAMN05216490_0888</name>
</gene>
<evidence type="ECO:0000259" key="8">
    <source>
        <dbReference type="PROSITE" id="PS50113"/>
    </source>
</evidence>
<dbReference type="AlphaFoldDB" id="A0A1H1QZZ4"/>
<dbReference type="InterPro" id="IPR052162">
    <property type="entry name" value="Sensor_kinase/Photoreceptor"/>
</dbReference>
<dbReference type="SUPFAM" id="SSF47384">
    <property type="entry name" value="Homodimeric domain of signal transducing histidine kinase"/>
    <property type="match status" value="1"/>
</dbReference>
<dbReference type="Gene3D" id="2.10.70.100">
    <property type="match status" value="1"/>
</dbReference>
<evidence type="ECO:0000259" key="7">
    <source>
        <dbReference type="PROSITE" id="PS50112"/>
    </source>
</evidence>
<evidence type="ECO:0000313" key="9">
    <source>
        <dbReference type="EMBL" id="SDS29091.1"/>
    </source>
</evidence>
<keyword evidence="10" id="KW-1185">Reference proteome</keyword>
<dbReference type="InterPro" id="IPR036890">
    <property type="entry name" value="HATPase_C_sf"/>
</dbReference>
<proteinExistence type="predicted"/>
<dbReference type="InterPro" id="IPR000700">
    <property type="entry name" value="PAS-assoc_C"/>
</dbReference>
<evidence type="ECO:0000256" key="2">
    <source>
        <dbReference type="ARBA" id="ARBA00012438"/>
    </source>
</evidence>
<dbReference type="GO" id="GO:0000155">
    <property type="term" value="F:phosphorelay sensor kinase activity"/>
    <property type="evidence" value="ECO:0007669"/>
    <property type="project" value="InterPro"/>
</dbReference>
<dbReference type="PRINTS" id="PR00344">
    <property type="entry name" value="BCTRLSENSOR"/>
</dbReference>
<evidence type="ECO:0000256" key="4">
    <source>
        <dbReference type="ARBA" id="ARBA00022679"/>
    </source>
</evidence>
<keyword evidence="3" id="KW-0597">Phosphoprotein</keyword>
<dbReference type="CDD" id="cd00130">
    <property type="entry name" value="PAS"/>
    <property type="match status" value="1"/>
</dbReference>
<keyword evidence="5" id="KW-0418">Kinase</keyword>
<dbReference type="STRING" id="652787.SAMN05216490_0888"/>
<dbReference type="InterPro" id="IPR036097">
    <property type="entry name" value="HisK_dim/P_sf"/>
</dbReference>
<dbReference type="CDD" id="cd00082">
    <property type="entry name" value="HisKA"/>
    <property type="match status" value="1"/>
</dbReference>
<dbReference type="FunFam" id="3.30.565.10:FF:000006">
    <property type="entry name" value="Sensor histidine kinase WalK"/>
    <property type="match status" value="1"/>
</dbReference>
<dbReference type="InterPro" id="IPR000014">
    <property type="entry name" value="PAS"/>
</dbReference>
<dbReference type="InterPro" id="IPR005467">
    <property type="entry name" value="His_kinase_dom"/>
</dbReference>
<evidence type="ECO:0000313" key="10">
    <source>
        <dbReference type="Proteomes" id="UP000199679"/>
    </source>
</evidence>
<evidence type="ECO:0000256" key="3">
    <source>
        <dbReference type="ARBA" id="ARBA00022553"/>
    </source>
</evidence>
<feature type="domain" description="PAC" evidence="8">
    <location>
        <begin position="94"/>
        <end position="145"/>
    </location>
</feature>
<dbReference type="Proteomes" id="UP000199679">
    <property type="component" value="Chromosome I"/>
</dbReference>
<dbReference type="Gene3D" id="1.10.287.130">
    <property type="match status" value="1"/>
</dbReference>
<dbReference type="InterPro" id="IPR004358">
    <property type="entry name" value="Sig_transdc_His_kin-like_C"/>
</dbReference>
<dbReference type="PANTHER" id="PTHR43304">
    <property type="entry name" value="PHYTOCHROME-LIKE PROTEIN CPH1"/>
    <property type="match status" value="1"/>
</dbReference>
<organism evidence="9 10">
    <name type="scientific">Mucilaginibacter mallensis</name>
    <dbReference type="NCBI Taxonomy" id="652787"/>
    <lineage>
        <taxon>Bacteria</taxon>
        <taxon>Pseudomonadati</taxon>
        <taxon>Bacteroidota</taxon>
        <taxon>Sphingobacteriia</taxon>
        <taxon>Sphingobacteriales</taxon>
        <taxon>Sphingobacteriaceae</taxon>
        <taxon>Mucilaginibacter</taxon>
    </lineage>
</organism>
<dbReference type="EMBL" id="LT629740">
    <property type="protein sequence ID" value="SDS29091.1"/>
    <property type="molecule type" value="Genomic_DNA"/>
</dbReference>
<dbReference type="Gene3D" id="3.30.565.10">
    <property type="entry name" value="Histidine kinase-like ATPase, C-terminal domain"/>
    <property type="match status" value="1"/>
</dbReference>
<dbReference type="Pfam" id="PF02518">
    <property type="entry name" value="HATPase_c"/>
    <property type="match status" value="1"/>
</dbReference>
<feature type="domain" description="PAS" evidence="7">
    <location>
        <begin position="54"/>
        <end position="90"/>
    </location>
</feature>
<evidence type="ECO:0000256" key="1">
    <source>
        <dbReference type="ARBA" id="ARBA00000085"/>
    </source>
</evidence>
<dbReference type="SMART" id="SM00387">
    <property type="entry name" value="HATPase_c"/>
    <property type="match status" value="1"/>
</dbReference>
<sequence>METSGPFSAYGQDDLELISDQHLCIALDNSRIGFWELDLLTYEMRCTGTCKKNVGLTAHAYLDYPTLLSLIHPDDLPQVNDSMKNAIENEGQRYQSEYRIIYASSPIRWVKADGIALFENGKAVKMLGTTIDITERKLIELQKDELISIVNHEVNTPLTSIRSYLQLLARLTAGNANEKISQIVERTSKSAERLRNIINDYLSTSQKNGARLNHHSQVFRLDELIWEIADNVQTISFTHKIQVGAMPCVWIEGDRQGISQVLTNLLTNAIKYSPNRNTVDVNLTVYGVMLKVAVRDYGIGIAEKDIKKLFKKSFKADNGADIEGTGMGLYICDEIIHRHNGQIGVDSREGLGSIFHFTLPFVKLQHS</sequence>
<dbReference type="Pfam" id="PF08447">
    <property type="entry name" value="PAS_3"/>
    <property type="match status" value="1"/>
</dbReference>
<dbReference type="RefSeq" id="WP_091369720.1">
    <property type="nucleotide sequence ID" value="NZ_LT629740.1"/>
</dbReference>
<protein>
    <recommendedName>
        <fullName evidence="2">histidine kinase</fullName>
        <ecNumber evidence="2">2.7.13.3</ecNumber>
    </recommendedName>
</protein>
<comment type="catalytic activity">
    <reaction evidence="1">
        <text>ATP + protein L-histidine = ADP + protein N-phospho-L-histidine.</text>
        <dbReference type="EC" id="2.7.13.3"/>
    </reaction>
</comment>
<dbReference type="SUPFAM" id="SSF55785">
    <property type="entry name" value="PYP-like sensor domain (PAS domain)"/>
    <property type="match status" value="1"/>
</dbReference>
<dbReference type="PROSITE" id="PS50109">
    <property type="entry name" value="HIS_KIN"/>
    <property type="match status" value="1"/>
</dbReference>
<dbReference type="NCBIfam" id="TIGR00229">
    <property type="entry name" value="sensory_box"/>
    <property type="match status" value="1"/>
</dbReference>
<name>A0A1H1QZZ4_MUCMA</name>